<dbReference type="OrthoDB" id="4060403at2759"/>
<dbReference type="Proteomes" id="UP000191024">
    <property type="component" value="Chromosome B"/>
</dbReference>
<keyword evidence="1" id="KW-1133">Transmembrane helix</keyword>
<evidence type="ECO:0000256" key="1">
    <source>
        <dbReference type="SAM" id="Phobius"/>
    </source>
</evidence>
<name>A0A1G4ITG7_9SACH</name>
<sequence>MATEPNDDELYYRFKQEVERVELLASNEEEEKQESGFDPRSVRPDIRPAQHFVNYRRAENVDTENMIPNLHSNAEWQRLPFFQRRRYLQVLMRNLLMLDHLLVALLLPFSTYNILKVLFSEVTFSEYDFAAEILRYWRTTQVVDDQSVLQGLLPDGAQLLNKFHNIVLLFCVPAFDAWNSNFGSSLYAARVFSASIKFTTLALYLSYGITASTYLCFATFFFSLCFLITFFRRYKYVERVLSYMYQTSGKVF</sequence>
<keyword evidence="1" id="KW-0472">Membrane</keyword>
<dbReference type="AlphaFoldDB" id="A0A1G4ITG7"/>
<evidence type="ECO:0000313" key="3">
    <source>
        <dbReference type="Proteomes" id="UP000191024"/>
    </source>
</evidence>
<feature type="transmembrane region" description="Helical" evidence="1">
    <location>
        <begin position="95"/>
        <end position="115"/>
    </location>
</feature>
<organism evidence="2 3">
    <name type="scientific">Lachancea mirantina</name>
    <dbReference type="NCBI Taxonomy" id="1230905"/>
    <lineage>
        <taxon>Eukaryota</taxon>
        <taxon>Fungi</taxon>
        <taxon>Dikarya</taxon>
        <taxon>Ascomycota</taxon>
        <taxon>Saccharomycotina</taxon>
        <taxon>Saccharomycetes</taxon>
        <taxon>Saccharomycetales</taxon>
        <taxon>Saccharomycetaceae</taxon>
        <taxon>Lachancea</taxon>
    </lineage>
</organism>
<proteinExistence type="predicted"/>
<feature type="transmembrane region" description="Helical" evidence="1">
    <location>
        <begin position="211"/>
        <end position="231"/>
    </location>
</feature>
<evidence type="ECO:0000313" key="2">
    <source>
        <dbReference type="EMBL" id="SCU80169.1"/>
    </source>
</evidence>
<dbReference type="EMBL" id="LT598464">
    <property type="protein sequence ID" value="SCU80169.1"/>
    <property type="molecule type" value="Genomic_DNA"/>
</dbReference>
<keyword evidence="1" id="KW-0812">Transmembrane</keyword>
<accession>A0A1G4ITG7</accession>
<gene>
    <name evidence="2" type="ORF">LAMI_0B01068G</name>
</gene>
<reference evidence="2 3" key="1">
    <citation type="submission" date="2016-03" db="EMBL/GenBank/DDBJ databases">
        <authorList>
            <person name="Devillers H."/>
        </authorList>
    </citation>
    <scope>NUCLEOTIDE SEQUENCE [LARGE SCALE GENOMIC DNA]</scope>
    <source>
        <strain evidence="2">CBS 11717</strain>
    </source>
</reference>
<protein>
    <submittedName>
        <fullName evidence="2">LAMI_0B01068g1_1</fullName>
    </submittedName>
</protein>
<keyword evidence="3" id="KW-1185">Reference proteome</keyword>